<evidence type="ECO:0000313" key="1">
    <source>
        <dbReference type="EMBL" id="OGD86291.1"/>
    </source>
</evidence>
<evidence type="ECO:0000313" key="2">
    <source>
        <dbReference type="Proteomes" id="UP000179102"/>
    </source>
</evidence>
<accession>A0A1F5G337</accession>
<comment type="caution">
    <text evidence="1">The sequence shown here is derived from an EMBL/GenBank/DDBJ whole genome shotgun (WGS) entry which is preliminary data.</text>
</comment>
<dbReference type="Proteomes" id="UP000179102">
    <property type="component" value="Unassembled WGS sequence"/>
</dbReference>
<dbReference type="STRING" id="1797711.A2870_01685"/>
<reference evidence="1 2" key="1">
    <citation type="journal article" date="2016" name="Nat. Commun.">
        <title>Thousands of microbial genomes shed light on interconnected biogeochemical processes in an aquifer system.</title>
        <authorList>
            <person name="Anantharaman K."/>
            <person name="Brown C.T."/>
            <person name="Hug L.A."/>
            <person name="Sharon I."/>
            <person name="Castelle C.J."/>
            <person name="Probst A.J."/>
            <person name="Thomas B.C."/>
            <person name="Singh A."/>
            <person name="Wilkins M.J."/>
            <person name="Karaoz U."/>
            <person name="Brodie E.L."/>
            <person name="Williams K.H."/>
            <person name="Hubbard S.S."/>
            <person name="Banfield J.F."/>
        </authorList>
    </citation>
    <scope>NUCLEOTIDE SEQUENCE [LARGE SCALE GENOMIC DNA]</scope>
</reference>
<proteinExistence type="predicted"/>
<evidence type="ECO:0008006" key="3">
    <source>
        <dbReference type="Google" id="ProtNLM"/>
    </source>
</evidence>
<dbReference type="AlphaFoldDB" id="A0A1F5G337"/>
<protein>
    <recommendedName>
        <fullName evidence="3">Xylose isomerase-like TIM barrel domain-containing protein</fullName>
    </recommendedName>
</protein>
<organism evidence="1 2">
    <name type="scientific">Candidatus Curtissbacteria bacterium RIFCSPHIGHO2_01_FULL_41_11</name>
    <dbReference type="NCBI Taxonomy" id="1797711"/>
    <lineage>
        <taxon>Bacteria</taxon>
        <taxon>Candidatus Curtissiibacteriota</taxon>
    </lineage>
</organism>
<gene>
    <name evidence="1" type="ORF">A2870_01685</name>
</gene>
<name>A0A1F5G337_9BACT</name>
<dbReference type="EMBL" id="MFAZ01000045">
    <property type="protein sequence ID" value="OGD86291.1"/>
    <property type="molecule type" value="Genomic_DNA"/>
</dbReference>
<sequence length="297" mass="34421">MSSERRVEVTSAGWIHRPKQFCEVIGNINRKLPPEHQVRVEFYPGHWPVGLPMPGAISAERIHAWEREYGPIPVERFHMPFHYNLSSQIIYFSKSLRRWRRDWLGKGKAAAIALVTGNVFNHHVNRMAKEFDAGLNVHGYVAETAVERGDLNKLMAGSRYIYVENDSKRRGQGREGMIDTRDPQRAIDLVIEHDFGGMIWGVDHDFQFGINPCETFDKFEDQFRKHLRVIHLSGSSGDHSLIYQSDKKFWEFVGYISKRLDCGVVFCLDFNPLKMRKLSSNAQHIYVRDLVLELGKH</sequence>